<dbReference type="PANTHER" id="PTHR34502:SF3">
    <property type="entry name" value="DUF6594 DOMAIN-CONTAINING PROTEIN"/>
    <property type="match status" value="1"/>
</dbReference>
<dbReference type="PANTHER" id="PTHR34502">
    <property type="entry name" value="DUF6594 DOMAIN-CONTAINING PROTEIN-RELATED"/>
    <property type="match status" value="1"/>
</dbReference>
<feature type="transmembrane region" description="Helical" evidence="1">
    <location>
        <begin position="231"/>
        <end position="252"/>
    </location>
</feature>
<evidence type="ECO:0000313" key="4">
    <source>
        <dbReference type="Proteomes" id="UP001174934"/>
    </source>
</evidence>
<feature type="domain" description="DUF6594" evidence="2">
    <location>
        <begin position="33"/>
        <end position="295"/>
    </location>
</feature>
<name>A0AA39WUI1_9PEZI</name>
<dbReference type="Proteomes" id="UP001174934">
    <property type="component" value="Unassembled WGS sequence"/>
</dbReference>
<keyword evidence="1" id="KW-0812">Transmembrane</keyword>
<organism evidence="3 4">
    <name type="scientific">Bombardia bombarda</name>
    <dbReference type="NCBI Taxonomy" id="252184"/>
    <lineage>
        <taxon>Eukaryota</taxon>
        <taxon>Fungi</taxon>
        <taxon>Dikarya</taxon>
        <taxon>Ascomycota</taxon>
        <taxon>Pezizomycotina</taxon>
        <taxon>Sordariomycetes</taxon>
        <taxon>Sordariomycetidae</taxon>
        <taxon>Sordariales</taxon>
        <taxon>Lasiosphaeriaceae</taxon>
        <taxon>Bombardia</taxon>
    </lineage>
</organism>
<dbReference type="AlphaFoldDB" id="A0AA39WUI1"/>
<gene>
    <name evidence="3" type="ORF">B0T17DRAFT_618198</name>
</gene>
<protein>
    <recommendedName>
        <fullName evidence="2">DUF6594 domain-containing protein</fullName>
    </recommendedName>
</protein>
<feature type="transmembrane region" description="Helical" evidence="1">
    <location>
        <begin position="283"/>
        <end position="300"/>
    </location>
</feature>
<sequence>MATSILPVTADQHNTPSHSVMHTMQVEDYPAGYPRYAALISSHPDFHVFRRFSAVRARLLLYKQDRLTVLEQQLADLDKKEKRELFRASFRMDENKDRRRLMGEIDNALSEYDDLMSRNEKALSMKSTSARHATSLKNWVKDDKNVFRDETTYLDYHSDLVAVGALTHDVPGVLQYFLEDIIIWVTKVLRKMLPVGPKQPTTTSTPDSSTPSRNPDIHLLPARALRNMVNCLLTVLLILLLFVPVMTVMRIANLEQRLAVIMVASAVFVILLSVLGKAKTADLFVAGATYSAVLVVFVTQS</sequence>
<comment type="caution">
    <text evidence="3">The sequence shown here is derived from an EMBL/GenBank/DDBJ whole genome shotgun (WGS) entry which is preliminary data.</text>
</comment>
<reference evidence="3" key="1">
    <citation type="submission" date="2023-06" db="EMBL/GenBank/DDBJ databases">
        <title>Genome-scale phylogeny and comparative genomics of the fungal order Sordariales.</title>
        <authorList>
            <consortium name="Lawrence Berkeley National Laboratory"/>
            <person name="Hensen N."/>
            <person name="Bonometti L."/>
            <person name="Westerberg I."/>
            <person name="Brannstrom I.O."/>
            <person name="Guillou S."/>
            <person name="Cros-Aarteil S."/>
            <person name="Calhoun S."/>
            <person name="Haridas S."/>
            <person name="Kuo A."/>
            <person name="Mondo S."/>
            <person name="Pangilinan J."/>
            <person name="Riley R."/>
            <person name="LaButti K."/>
            <person name="Andreopoulos B."/>
            <person name="Lipzen A."/>
            <person name="Chen C."/>
            <person name="Yanf M."/>
            <person name="Daum C."/>
            <person name="Ng V."/>
            <person name="Clum A."/>
            <person name="Steindorff A."/>
            <person name="Ohm R."/>
            <person name="Martin F."/>
            <person name="Silar P."/>
            <person name="Natvig D."/>
            <person name="Lalanne C."/>
            <person name="Gautier V."/>
            <person name="Ament-velasquez S.L."/>
            <person name="Kruys A."/>
            <person name="Hutchinson M.I."/>
            <person name="Powell A.J."/>
            <person name="Barry K."/>
            <person name="Miller A.N."/>
            <person name="Grigoriev I.V."/>
            <person name="Debuchy R."/>
            <person name="Gladieux P."/>
            <person name="Thoren M.H."/>
            <person name="Johannesson H."/>
        </authorList>
    </citation>
    <scope>NUCLEOTIDE SEQUENCE</scope>
    <source>
        <strain evidence="3">SMH3391-2</strain>
    </source>
</reference>
<keyword evidence="4" id="KW-1185">Reference proteome</keyword>
<evidence type="ECO:0000313" key="3">
    <source>
        <dbReference type="EMBL" id="KAK0621796.1"/>
    </source>
</evidence>
<dbReference type="EMBL" id="JAULSR010000004">
    <property type="protein sequence ID" value="KAK0621796.1"/>
    <property type="molecule type" value="Genomic_DNA"/>
</dbReference>
<dbReference type="InterPro" id="IPR046529">
    <property type="entry name" value="DUF6594"/>
</dbReference>
<keyword evidence="1" id="KW-0472">Membrane</keyword>
<accession>A0AA39WUI1</accession>
<keyword evidence="1" id="KW-1133">Transmembrane helix</keyword>
<evidence type="ECO:0000256" key="1">
    <source>
        <dbReference type="SAM" id="Phobius"/>
    </source>
</evidence>
<proteinExistence type="predicted"/>
<dbReference type="Pfam" id="PF20237">
    <property type="entry name" value="DUF6594"/>
    <property type="match status" value="1"/>
</dbReference>
<feature type="transmembrane region" description="Helical" evidence="1">
    <location>
        <begin position="258"/>
        <end position="276"/>
    </location>
</feature>
<evidence type="ECO:0000259" key="2">
    <source>
        <dbReference type="Pfam" id="PF20237"/>
    </source>
</evidence>